<reference evidence="3 4" key="1">
    <citation type="journal article" date="2010" name="Stand. Genomic Sci.">
        <title>Complete genome sequence of Ilyobacter polytropus type strain (CuHbu1).</title>
        <authorList>
            <person name="Sikorski J."/>
            <person name="Chertkov O."/>
            <person name="Lapidus A."/>
            <person name="Nolan M."/>
            <person name="Lucas S."/>
            <person name="Del Rio T.G."/>
            <person name="Tice H."/>
            <person name="Cheng J.F."/>
            <person name="Tapia R."/>
            <person name="Han C."/>
            <person name="Goodwin L."/>
            <person name="Pitluck S."/>
            <person name="Liolios K."/>
            <person name="Ivanova N."/>
            <person name="Mavromatis K."/>
            <person name="Mikhailova N."/>
            <person name="Pati A."/>
            <person name="Chen A."/>
            <person name="Palaniappan K."/>
            <person name="Land M."/>
            <person name="Hauser L."/>
            <person name="Chang Y.J."/>
            <person name="Jeffries C.D."/>
            <person name="Brambilla E."/>
            <person name="Yasawong M."/>
            <person name="Rohde M."/>
            <person name="Pukall R."/>
            <person name="Spring S."/>
            <person name="Goker M."/>
            <person name="Woyke T."/>
            <person name="Bristow J."/>
            <person name="Eisen J.A."/>
            <person name="Markowitz V."/>
            <person name="Hugenholtz P."/>
            <person name="Kyrpides N.C."/>
            <person name="Klenk H.P."/>
        </authorList>
    </citation>
    <scope>NUCLEOTIDE SEQUENCE [LARGE SCALE GENOMIC DNA]</scope>
    <source>
        <strain evidence="4">ATCC 51220 / DSM 2926 / LMG 16218 / CuHBu1</strain>
        <plasmid evidence="4">pILYOP01</plasmid>
    </source>
</reference>
<feature type="coiled-coil region" evidence="1">
    <location>
        <begin position="40"/>
        <end position="74"/>
    </location>
</feature>
<dbReference type="EMBL" id="CP002282">
    <property type="protein sequence ID" value="ADO83801.1"/>
    <property type="molecule type" value="Genomic_DNA"/>
</dbReference>
<dbReference type="KEGG" id="ipo:Ilyop_2030"/>
<keyword evidence="3" id="KW-0614">Plasmid</keyword>
<geneLocation type="plasmid" evidence="3 4">
    <name>pILYOP01</name>
</geneLocation>
<feature type="transmembrane region" description="Helical" evidence="2">
    <location>
        <begin position="82"/>
        <end position="99"/>
    </location>
</feature>
<keyword evidence="2" id="KW-0812">Transmembrane</keyword>
<evidence type="ECO:0000313" key="3">
    <source>
        <dbReference type="EMBL" id="ADO83801.1"/>
    </source>
</evidence>
<dbReference type="Gene3D" id="1.20.5.340">
    <property type="match status" value="1"/>
</dbReference>
<dbReference type="RefSeq" id="WP_013388463.1">
    <property type="nucleotide sequence ID" value="NC_014633.1"/>
</dbReference>
<gene>
    <name evidence="3" type="ordered locus">Ilyop_2030</name>
</gene>
<organism evidence="3 4">
    <name type="scientific">Ilyobacter polytropus (strain ATCC 51220 / DSM 2926 / LMG 16218 / CuHBu1)</name>
    <dbReference type="NCBI Taxonomy" id="572544"/>
    <lineage>
        <taxon>Bacteria</taxon>
        <taxon>Fusobacteriati</taxon>
        <taxon>Fusobacteriota</taxon>
        <taxon>Fusobacteriia</taxon>
        <taxon>Fusobacteriales</taxon>
        <taxon>Fusobacteriaceae</taxon>
        <taxon>Ilyobacter</taxon>
    </lineage>
</organism>
<dbReference type="AlphaFoldDB" id="E3HBN9"/>
<dbReference type="Proteomes" id="UP000006875">
    <property type="component" value="Plasmid pILYOP01"/>
</dbReference>
<protein>
    <submittedName>
        <fullName evidence="3">Uncharacterized protein</fullName>
    </submittedName>
</protein>
<keyword evidence="2" id="KW-1133">Transmembrane helix</keyword>
<evidence type="ECO:0000256" key="2">
    <source>
        <dbReference type="SAM" id="Phobius"/>
    </source>
</evidence>
<keyword evidence="2" id="KW-0472">Membrane</keyword>
<name>E3HBN9_ILYPC</name>
<proteinExistence type="predicted"/>
<evidence type="ECO:0000313" key="4">
    <source>
        <dbReference type="Proteomes" id="UP000006875"/>
    </source>
</evidence>
<dbReference type="HOGENOM" id="CLU_177679_0_0_0"/>
<accession>E3HBN9</accession>
<keyword evidence="4" id="KW-1185">Reference proteome</keyword>
<keyword evidence="1" id="KW-0175">Coiled coil</keyword>
<sequence>MDKNCGPLQLDHEKRISALETSIKGAFSRMNHIEENQKILTDMNANIKVIAERYTELNKKFDKVETDLEELKGKSGKRYEQLISLIMTVVISGVLGAFIKSLF</sequence>
<evidence type="ECO:0000256" key="1">
    <source>
        <dbReference type="SAM" id="Coils"/>
    </source>
</evidence>